<dbReference type="FunFam" id="3.40.50.720:FF:000031">
    <property type="entry name" value="Glutamyl-tRNA reductase"/>
    <property type="match status" value="1"/>
</dbReference>
<evidence type="ECO:0000259" key="15">
    <source>
        <dbReference type="Pfam" id="PF00745"/>
    </source>
</evidence>
<feature type="binding site" evidence="9 11">
    <location>
        <begin position="112"/>
        <end position="114"/>
    </location>
    <ligand>
        <name>substrate</name>
    </ligand>
</feature>
<name>S3E190_9GAMM</name>
<sequence>MPLLVIGISHNTAPVELRERMVFEPCRLSVALKQLNVNPCVNSSVILSTCNRSEIYCDLKASTKERVVDWFFRFHNISPNELKSSIYIYEEQATIKHLMRVSCGLDSLVLGEPQILGQVKKAYSYARKFGTVNSLMEKLFQKTFFVAKRVRTETEIGFNAVSIAYAACTLAKHIFESLSNSTILLVGAGENIQLVAKYLANGCKKIIIANRTLKNALKLSEKFSAYAISLAEIPEYLPRADIVISSTASPLPILGKGLIETALKIRKYQPMLLVDIAVPRDIESQVAVLDNVYLYSIDDLKLIVDSNIKQREVESIQAESIINEESDRFTTRIRSLQAVDSIREYRKFSNDIRQDLLNRSLQSLAAGSDPERVLMEFSNKLTNKLIHAPTRALQNAAERGESSNLVIIRKSLGLEDFYYYN</sequence>
<evidence type="ECO:0000256" key="5">
    <source>
        <dbReference type="ARBA" id="ARBA00023002"/>
    </source>
</evidence>
<dbReference type="Pfam" id="PF01488">
    <property type="entry name" value="Shikimate_DH"/>
    <property type="match status" value="1"/>
</dbReference>
<dbReference type="PROSITE" id="PS00747">
    <property type="entry name" value="GLUTR"/>
    <property type="match status" value="1"/>
</dbReference>
<protein>
    <recommendedName>
        <fullName evidence="8 9">Glutamyl-tRNA reductase</fullName>
        <shortName evidence="9">GluTR</shortName>
        <ecNumber evidence="3 9">1.2.1.70</ecNumber>
    </recommendedName>
</protein>
<dbReference type="eggNOG" id="COG0373">
    <property type="taxonomic scope" value="Bacteria"/>
</dbReference>
<comment type="domain">
    <text evidence="9">Possesses an unusual extended V-shaped dimeric structure with each monomer consisting of three distinct domains arranged along a curved 'spinal' alpha-helix. The N-terminal catalytic domain specifically recognizes the glutamate moiety of the substrate. The second domain is the NADPH-binding domain, and the third C-terminal domain is responsible for dimerization.</text>
</comment>
<feature type="domain" description="Quinate/shikimate 5-dehydrogenase/glutamyl-tRNA reductase" evidence="16">
    <location>
        <begin position="170"/>
        <end position="302"/>
    </location>
</feature>
<evidence type="ECO:0000256" key="14">
    <source>
        <dbReference type="RuleBase" id="RU000584"/>
    </source>
</evidence>
<feature type="binding site" evidence="9 11">
    <location>
        <position position="118"/>
    </location>
    <ligand>
        <name>substrate</name>
    </ligand>
</feature>
<dbReference type="AlphaFoldDB" id="S3E190"/>
<comment type="miscellaneous">
    <text evidence="9">During catalysis, the active site Cys acts as a nucleophile attacking the alpha-carbonyl group of tRNA-bound glutamate with the formation of a thioester intermediate between enzyme and glutamate, and the concomitant release of tRNA(Glu). The thioester intermediate is finally reduced by direct hydride transfer from NADPH, to form the product GSA.</text>
</comment>
<gene>
    <name evidence="9 18" type="primary">hemA</name>
    <name evidence="18" type="ORF">O1U_0414</name>
</gene>
<dbReference type="InterPro" id="IPR000343">
    <property type="entry name" value="4pyrrol_synth_GluRdtase"/>
</dbReference>
<dbReference type="PANTHER" id="PTHR43013">
    <property type="entry name" value="GLUTAMYL-TRNA REDUCTASE"/>
    <property type="match status" value="1"/>
</dbReference>
<feature type="site" description="Important for activity" evidence="9 13">
    <location>
        <position position="97"/>
    </location>
</feature>
<comment type="similarity">
    <text evidence="2 9 14">Belongs to the glutamyl-tRNA reductase family.</text>
</comment>
<evidence type="ECO:0000313" key="18">
    <source>
        <dbReference type="EMBL" id="EPE37951.1"/>
    </source>
</evidence>
<dbReference type="Pfam" id="PF00745">
    <property type="entry name" value="GlutR_dimer"/>
    <property type="match status" value="1"/>
</dbReference>
<dbReference type="InterPro" id="IPR036343">
    <property type="entry name" value="GluRdtase_N_sf"/>
</dbReference>
<evidence type="ECO:0000256" key="10">
    <source>
        <dbReference type="PIRSR" id="PIRSR000445-1"/>
    </source>
</evidence>
<feature type="domain" description="Glutamyl-tRNA reductase N-terminal" evidence="17">
    <location>
        <begin position="6"/>
        <end position="154"/>
    </location>
</feature>
<dbReference type="InterPro" id="IPR018214">
    <property type="entry name" value="GluRdtase_CS"/>
</dbReference>
<keyword evidence="19" id="KW-1185">Reference proteome</keyword>
<keyword evidence="5 9" id="KW-0560">Oxidoreductase</keyword>
<dbReference type="PIRSF" id="PIRSF000445">
    <property type="entry name" value="4pyrrol_synth_GluRdtase"/>
    <property type="match status" value="1"/>
</dbReference>
<dbReference type="SUPFAM" id="SSF69742">
    <property type="entry name" value="Glutamyl tRNA-reductase catalytic, N-terminal domain"/>
    <property type="match status" value="1"/>
</dbReference>
<comment type="catalytic activity">
    <reaction evidence="7 9 14">
        <text>(S)-4-amino-5-oxopentanoate + tRNA(Glu) + NADP(+) = L-glutamyl-tRNA(Glu) + NADPH + H(+)</text>
        <dbReference type="Rhea" id="RHEA:12344"/>
        <dbReference type="Rhea" id="RHEA-COMP:9663"/>
        <dbReference type="Rhea" id="RHEA-COMP:9680"/>
        <dbReference type="ChEBI" id="CHEBI:15378"/>
        <dbReference type="ChEBI" id="CHEBI:57501"/>
        <dbReference type="ChEBI" id="CHEBI:57783"/>
        <dbReference type="ChEBI" id="CHEBI:58349"/>
        <dbReference type="ChEBI" id="CHEBI:78442"/>
        <dbReference type="ChEBI" id="CHEBI:78520"/>
        <dbReference type="EC" id="1.2.1.70"/>
    </reaction>
</comment>
<evidence type="ECO:0000313" key="19">
    <source>
        <dbReference type="Proteomes" id="UP000053688"/>
    </source>
</evidence>
<dbReference type="GO" id="GO:0008883">
    <property type="term" value="F:glutamyl-tRNA reductase activity"/>
    <property type="evidence" value="ECO:0007669"/>
    <property type="project" value="UniProtKB-UniRule"/>
</dbReference>
<comment type="caution">
    <text evidence="18">The sequence shown here is derived from an EMBL/GenBank/DDBJ whole genome shotgun (WGS) entry which is preliminary data.</text>
</comment>
<evidence type="ECO:0000259" key="16">
    <source>
        <dbReference type="Pfam" id="PF01488"/>
    </source>
</evidence>
<keyword evidence="4 9" id="KW-0521">NADP</keyword>
<accession>S3E190</accession>
<feature type="binding site" evidence="9 12">
    <location>
        <begin position="187"/>
        <end position="192"/>
    </location>
    <ligand>
        <name>NADP(+)</name>
        <dbReference type="ChEBI" id="CHEBI:58349"/>
    </ligand>
</feature>
<dbReference type="FunFam" id="3.30.460.30:FF:000001">
    <property type="entry name" value="Glutamyl-tRNA reductase"/>
    <property type="match status" value="1"/>
</dbReference>
<evidence type="ECO:0000256" key="12">
    <source>
        <dbReference type="PIRSR" id="PIRSR000445-3"/>
    </source>
</evidence>
<evidence type="ECO:0000256" key="8">
    <source>
        <dbReference type="ARBA" id="ARBA00068659"/>
    </source>
</evidence>
<evidence type="ECO:0000259" key="17">
    <source>
        <dbReference type="Pfam" id="PF05201"/>
    </source>
</evidence>
<dbReference type="EMBL" id="AMSD01000001">
    <property type="protein sequence ID" value="EPE37951.1"/>
    <property type="molecule type" value="Genomic_DNA"/>
</dbReference>
<feature type="binding site" evidence="9 11">
    <location>
        <position position="107"/>
    </location>
    <ligand>
        <name>substrate</name>
    </ligand>
</feature>
<dbReference type="STRING" id="28176.CF66_4049"/>
<organism evidence="18 19">
    <name type="scientific">Candidatus Photodesmus katoptron Akat1</name>
    <dbReference type="NCBI Taxonomy" id="1236703"/>
    <lineage>
        <taxon>Bacteria</taxon>
        <taxon>Pseudomonadati</taxon>
        <taxon>Pseudomonadota</taxon>
        <taxon>Gammaproteobacteria</taxon>
        <taxon>Vibrionales</taxon>
        <taxon>Vibrionaceae</taxon>
        <taxon>Candidatus Photodesmus</taxon>
    </lineage>
</organism>
<comment type="function">
    <text evidence="9">Catalyzes the NADPH-dependent reduction of glutamyl-tRNA(Glu) to glutamate 1-semialdehyde (GSA).</text>
</comment>
<evidence type="ECO:0000256" key="7">
    <source>
        <dbReference type="ARBA" id="ARBA00047464"/>
    </source>
</evidence>
<comment type="subunit">
    <text evidence="9">Homodimer.</text>
</comment>
<feature type="binding site" evidence="9 11">
    <location>
        <begin position="49"/>
        <end position="52"/>
    </location>
    <ligand>
        <name>substrate</name>
    </ligand>
</feature>
<dbReference type="PANTHER" id="PTHR43013:SF1">
    <property type="entry name" value="GLUTAMYL-TRNA REDUCTASE"/>
    <property type="match status" value="1"/>
</dbReference>
<dbReference type="InterPro" id="IPR036291">
    <property type="entry name" value="NAD(P)-bd_dom_sf"/>
</dbReference>
<dbReference type="PATRIC" id="fig|1236703.3.peg.410"/>
<dbReference type="UniPathway" id="UPA00251">
    <property type="reaction ID" value="UER00316"/>
</dbReference>
<dbReference type="NCBIfam" id="TIGR01035">
    <property type="entry name" value="hemA"/>
    <property type="match status" value="1"/>
</dbReference>
<dbReference type="SUPFAM" id="SSF69075">
    <property type="entry name" value="Glutamyl tRNA-reductase dimerization domain"/>
    <property type="match status" value="1"/>
</dbReference>
<dbReference type="InterPro" id="IPR006151">
    <property type="entry name" value="Shikm_DH/Glu-tRNA_Rdtase"/>
</dbReference>
<dbReference type="CDD" id="cd05213">
    <property type="entry name" value="NAD_bind_Glutamyl_tRNA_reduct"/>
    <property type="match status" value="1"/>
</dbReference>
<comment type="pathway">
    <text evidence="1 9 14">Porphyrin-containing compound metabolism; protoporphyrin-IX biosynthesis; 5-aminolevulinate from L-glutamyl-tRNA(Glu): step 1/2.</text>
</comment>
<evidence type="ECO:0000256" key="9">
    <source>
        <dbReference type="HAMAP-Rule" id="MF_00087"/>
    </source>
</evidence>
<evidence type="ECO:0000256" key="6">
    <source>
        <dbReference type="ARBA" id="ARBA00023244"/>
    </source>
</evidence>
<dbReference type="Gene3D" id="3.40.50.720">
    <property type="entry name" value="NAD(P)-binding Rossmann-like Domain"/>
    <property type="match status" value="1"/>
</dbReference>
<feature type="domain" description="Tetrapyrrole biosynthesis glutamyl-tRNA reductase dimerisation" evidence="15">
    <location>
        <begin position="317"/>
        <end position="410"/>
    </location>
</feature>
<evidence type="ECO:0000256" key="2">
    <source>
        <dbReference type="ARBA" id="ARBA00005916"/>
    </source>
</evidence>
<evidence type="ECO:0000256" key="1">
    <source>
        <dbReference type="ARBA" id="ARBA00005059"/>
    </source>
</evidence>
<dbReference type="RefSeq" id="WP_016503749.1">
    <property type="nucleotide sequence ID" value="NZ_AMSD01000001.1"/>
</dbReference>
<dbReference type="InterPro" id="IPR015895">
    <property type="entry name" value="4pyrrol_synth_GluRdtase_N"/>
</dbReference>
<dbReference type="GO" id="GO:0050661">
    <property type="term" value="F:NADP binding"/>
    <property type="evidence" value="ECO:0007669"/>
    <property type="project" value="InterPro"/>
</dbReference>
<dbReference type="InterPro" id="IPR015896">
    <property type="entry name" value="4pyrrol_synth_GluRdtase_dimer"/>
</dbReference>
<dbReference type="SUPFAM" id="SSF51735">
    <property type="entry name" value="NAD(P)-binding Rossmann-fold domains"/>
    <property type="match status" value="1"/>
</dbReference>
<dbReference type="Proteomes" id="UP000053688">
    <property type="component" value="Unassembled WGS sequence"/>
</dbReference>
<dbReference type="Gene3D" id="3.30.460.30">
    <property type="entry name" value="Glutamyl-tRNA reductase, N-terminal domain"/>
    <property type="match status" value="1"/>
</dbReference>
<evidence type="ECO:0000256" key="4">
    <source>
        <dbReference type="ARBA" id="ARBA00022857"/>
    </source>
</evidence>
<reference evidence="18 19" key="1">
    <citation type="journal article" date="2014" name="Environ. Microbiol.">
        <title>Genomic signatures of obligate host dependence in the luminous bacterial symbiont of a vertebrate.</title>
        <authorList>
            <person name="Hendry T.A."/>
            <person name="de Wet J.R."/>
            <person name="Dunlap P.V."/>
        </authorList>
    </citation>
    <scope>NUCLEOTIDE SEQUENCE [LARGE SCALE GENOMIC DNA]</scope>
    <source>
        <strain evidence="18 19">Akat1</strain>
    </source>
</reference>
<dbReference type="EC" id="1.2.1.70" evidence="3 9"/>
<evidence type="ECO:0000256" key="3">
    <source>
        <dbReference type="ARBA" id="ARBA00012970"/>
    </source>
</evidence>
<evidence type="ECO:0000256" key="11">
    <source>
        <dbReference type="PIRSR" id="PIRSR000445-2"/>
    </source>
</evidence>
<feature type="active site" description="Nucleophile" evidence="9 10">
    <location>
        <position position="50"/>
    </location>
</feature>
<dbReference type="Pfam" id="PF05201">
    <property type="entry name" value="GlutR_N"/>
    <property type="match status" value="1"/>
</dbReference>
<proteinExistence type="inferred from homology"/>
<dbReference type="InterPro" id="IPR036453">
    <property type="entry name" value="GluRdtase_dimer_dom_sf"/>
</dbReference>
<evidence type="ECO:0000256" key="13">
    <source>
        <dbReference type="PIRSR" id="PIRSR000445-4"/>
    </source>
</evidence>
<dbReference type="GO" id="GO:0019353">
    <property type="term" value="P:protoporphyrinogen IX biosynthetic process from glutamate"/>
    <property type="evidence" value="ECO:0007669"/>
    <property type="project" value="TreeGrafter"/>
</dbReference>
<keyword evidence="6 9" id="KW-0627">Porphyrin biosynthesis</keyword>
<dbReference type="HAMAP" id="MF_00087">
    <property type="entry name" value="Glu_tRNA_reductase"/>
    <property type="match status" value="1"/>
</dbReference>